<evidence type="ECO:0000313" key="4">
    <source>
        <dbReference type="Proteomes" id="UP000093159"/>
    </source>
</evidence>
<keyword evidence="4" id="KW-1185">Reference proteome</keyword>
<reference evidence="3 5" key="3">
    <citation type="submission" date="2019-09" db="EMBL/GenBank/DDBJ databases">
        <title>Taxonomic note: a critical rebuttal of the proposed division of the genus Arcobacter into six genera, emended descriptions of Arcobacter anaerophilus and the genus Arcobacter, and an assessment of genus-level boundaries for Epsilonproteobacteria using in silico genomic comparator tools.</title>
        <authorList>
            <person name="On S.L.W."/>
            <person name="Miller W.G."/>
            <person name="Biggs P."/>
            <person name="Cornelius A."/>
            <person name="Vandamme P."/>
        </authorList>
    </citation>
    <scope>NUCLEOTIDE SEQUENCE [LARGE SCALE GENOMIC DNA]</scope>
    <source>
        <strain evidence="3 5">CCUG 56899</strain>
    </source>
</reference>
<dbReference type="RefSeq" id="WP_066173169.1">
    <property type="nucleotide sequence ID" value="NZ_CP036246.2"/>
</dbReference>
<name>A0A1C0B0T0_9BACT</name>
<gene>
    <name evidence="3" type="primary">lptC</name>
    <name evidence="2" type="ORF">AAX28_00920</name>
    <name evidence="3" type="ORF">APORC_0596</name>
</gene>
<dbReference type="OrthoDB" id="5348970at2"/>
<dbReference type="Pfam" id="PF06835">
    <property type="entry name" value="LptC"/>
    <property type="match status" value="1"/>
</dbReference>
<keyword evidence="1" id="KW-0472">Membrane</keyword>
<protein>
    <submittedName>
        <fullName evidence="3">Lipooligosaccharide transport system, periplasmic component LptC</fullName>
    </submittedName>
    <submittedName>
        <fullName evidence="2">Lipopolysaccharide-assembly, LptC-like protein</fullName>
    </submittedName>
</protein>
<reference evidence="2 4" key="1">
    <citation type="submission" date="2015-05" db="EMBL/GenBank/DDBJ databases">
        <authorList>
            <person name="Rovetto F."/>
            <person name="Cocolin L."/>
            <person name="Illeghems K."/>
            <person name="Van Nieuwerburgh F."/>
            <person name="Houf K."/>
        </authorList>
    </citation>
    <scope>NUCLEOTIDE SEQUENCE [LARGE SCALE GENOMIC DNA]</scope>
    <source>
        <strain evidence="2 4">117434</strain>
    </source>
</reference>
<dbReference type="EMBL" id="LDIR01000001">
    <property type="protein sequence ID" value="OCL93377.1"/>
    <property type="molecule type" value="Genomic_DNA"/>
</dbReference>
<evidence type="ECO:0000313" key="2">
    <source>
        <dbReference type="EMBL" id="OCL93377.1"/>
    </source>
</evidence>
<organism evidence="3 5">
    <name type="scientific">Arcobacter porcinus</name>
    <dbReference type="NCBI Taxonomy" id="1935204"/>
    <lineage>
        <taxon>Bacteria</taxon>
        <taxon>Pseudomonadati</taxon>
        <taxon>Campylobacterota</taxon>
        <taxon>Epsilonproteobacteria</taxon>
        <taxon>Campylobacterales</taxon>
        <taxon>Arcobacteraceae</taxon>
        <taxon>Arcobacter</taxon>
    </lineage>
</organism>
<feature type="transmembrane region" description="Helical" evidence="1">
    <location>
        <begin position="6"/>
        <end position="25"/>
    </location>
</feature>
<sequence>MALKIFFYISLFLSLFFYFLPIENLKDNTKKEDRAIFIFENPIMYTLDEDGLSKKIISKQAVKYKTRDELYFADINIYNKEIKKDFIKENLKAEFIEKKGEKYYLANRVKYKRDEYIKFNTNELFFDNSKKIARNTQAFDAMYYDNFYSGTNLYFDMNTNHIKSRRTNFIIEPEKKDKK</sequence>
<keyword evidence="1" id="KW-0812">Transmembrane</keyword>
<proteinExistence type="predicted"/>
<dbReference type="Proteomes" id="UP000322644">
    <property type="component" value="Chromosome"/>
</dbReference>
<evidence type="ECO:0000313" key="3">
    <source>
        <dbReference type="EMBL" id="QEP40212.1"/>
    </source>
</evidence>
<dbReference type="AlphaFoldDB" id="A0A1C0B0T0"/>
<dbReference type="InterPro" id="IPR010664">
    <property type="entry name" value="LipoPS_assembly_LptC-rel"/>
</dbReference>
<evidence type="ECO:0000313" key="5">
    <source>
        <dbReference type="Proteomes" id="UP000322644"/>
    </source>
</evidence>
<evidence type="ECO:0000256" key="1">
    <source>
        <dbReference type="SAM" id="Phobius"/>
    </source>
</evidence>
<reference evidence="3 5" key="2">
    <citation type="submission" date="2019-09" db="EMBL/GenBank/DDBJ databases">
        <title>Complete genome sequencing of four Arcobacter species reveals a diverse suite of mobile elements.</title>
        <authorList>
            <person name="Miller W.G."/>
            <person name="Yee E."/>
            <person name="Bono J.L."/>
        </authorList>
    </citation>
    <scope>NUCLEOTIDE SEQUENCE [LARGE SCALE GENOMIC DNA]</scope>
    <source>
        <strain evidence="3 5">CCUG 56899</strain>
    </source>
</reference>
<dbReference type="EMBL" id="CP036246">
    <property type="protein sequence ID" value="QEP40212.1"/>
    <property type="molecule type" value="Genomic_DNA"/>
</dbReference>
<dbReference type="Proteomes" id="UP000093159">
    <property type="component" value="Unassembled WGS sequence"/>
</dbReference>
<accession>A0A1C0B0T0</accession>
<dbReference type="KEGG" id="apoc:APORC_0596"/>
<keyword evidence="1" id="KW-1133">Transmembrane helix</keyword>